<comment type="caution">
    <text evidence="8">The sequence shown here is derived from an EMBL/GenBank/DDBJ whole genome shotgun (WGS) entry which is preliminary data.</text>
</comment>
<keyword evidence="1 5" id="KW-0489">Methyltransferase</keyword>
<evidence type="ECO:0000256" key="3">
    <source>
        <dbReference type="ARBA" id="ARBA00022691"/>
    </source>
</evidence>
<sequence>MKSKIINVLETFSGIGAQHKAIKKIGIKGKIFNIKATADWDARANIAYAAIHHDLLKNFKQVLQSKKLDNEQQIDLFLSNYAISLDSKKQSKLNGKDIIFKQHLAASIILANNQVDITKMNANIIEREKIDLVTYSFPCQGLSVANMGRAKGINNKESTSSLVWEIHRILNDSKYKPKYLLMENVRNLLSNKFKPEYEKWLKVLSKLGYKTFTTTINAAESGSIQKRIRVFALSVQKNIKTPFNNDKEFNEFVTKLTTKKALNLKQRRKKFNEIFDFDLDNQENIDAAIKNTPSRIRMVETSKILNQTKDFYINTVTTKQDRLPCTGIIEFKNNLPNYTNYRFISPREAYKLMGFEDQDFDKLLSLWKQGILTKESLYRQAGNSIVVEAIQNIFEIIYDIEKGVENE</sequence>
<gene>
    <name evidence="8" type="ORF">MBVG_0390</name>
</gene>
<dbReference type="PANTHER" id="PTHR46098">
    <property type="entry name" value="TRNA (CYTOSINE(38)-C(5))-METHYLTRANSFERASE"/>
    <property type="match status" value="1"/>
</dbReference>
<dbReference type="GO" id="GO:0009307">
    <property type="term" value="P:DNA restriction-modification system"/>
    <property type="evidence" value="ECO:0007669"/>
    <property type="project" value="UniProtKB-KW"/>
</dbReference>
<dbReference type="PRINTS" id="PR00105">
    <property type="entry name" value="C5METTRFRASE"/>
</dbReference>
<dbReference type="EMBL" id="AORH01000008">
    <property type="protein sequence ID" value="ENY70170.1"/>
    <property type="molecule type" value="Genomic_DNA"/>
</dbReference>
<dbReference type="Gene3D" id="3.40.50.150">
    <property type="entry name" value="Vaccinia Virus protein VP39"/>
    <property type="match status" value="1"/>
</dbReference>
<protein>
    <recommendedName>
        <fullName evidence="7">Cytosine-specific methyltransferase</fullName>
        <ecNumber evidence="7">2.1.1.37</ecNumber>
    </recommendedName>
</protein>
<comment type="catalytic activity">
    <reaction evidence="7">
        <text>a 2'-deoxycytidine in DNA + S-adenosyl-L-methionine = a 5-methyl-2'-deoxycytidine in DNA + S-adenosyl-L-homocysteine + H(+)</text>
        <dbReference type="Rhea" id="RHEA:13681"/>
        <dbReference type="Rhea" id="RHEA-COMP:11369"/>
        <dbReference type="Rhea" id="RHEA-COMP:11370"/>
        <dbReference type="ChEBI" id="CHEBI:15378"/>
        <dbReference type="ChEBI" id="CHEBI:57856"/>
        <dbReference type="ChEBI" id="CHEBI:59789"/>
        <dbReference type="ChEBI" id="CHEBI:85452"/>
        <dbReference type="ChEBI" id="CHEBI:85454"/>
        <dbReference type="EC" id="2.1.1.37"/>
    </reaction>
</comment>
<dbReference type="InterPro" id="IPR001525">
    <property type="entry name" value="C5_MeTfrase"/>
</dbReference>
<dbReference type="PATRIC" id="fig|1188235.3.peg.43"/>
<dbReference type="Gene3D" id="3.90.120.10">
    <property type="entry name" value="DNA Methylase, subunit A, domain 2"/>
    <property type="match status" value="1"/>
</dbReference>
<evidence type="ECO:0000256" key="5">
    <source>
        <dbReference type="PROSITE-ProRule" id="PRU01016"/>
    </source>
</evidence>
<evidence type="ECO:0000256" key="4">
    <source>
        <dbReference type="ARBA" id="ARBA00022747"/>
    </source>
</evidence>
<evidence type="ECO:0000256" key="1">
    <source>
        <dbReference type="ARBA" id="ARBA00022603"/>
    </source>
</evidence>
<dbReference type="InterPro" id="IPR029063">
    <property type="entry name" value="SAM-dependent_MTases_sf"/>
</dbReference>
<dbReference type="OrthoDB" id="9813719at2"/>
<dbReference type="NCBIfam" id="TIGR00675">
    <property type="entry name" value="dcm"/>
    <property type="match status" value="1"/>
</dbReference>
<feature type="active site" evidence="5">
    <location>
        <position position="139"/>
    </location>
</feature>
<keyword evidence="3 5" id="KW-0949">S-adenosyl-L-methionine</keyword>
<dbReference type="SUPFAM" id="SSF53335">
    <property type="entry name" value="S-adenosyl-L-methionine-dependent methyltransferases"/>
    <property type="match status" value="1"/>
</dbReference>
<dbReference type="GO" id="GO:0032259">
    <property type="term" value="P:methylation"/>
    <property type="evidence" value="ECO:0007669"/>
    <property type="project" value="UniProtKB-KW"/>
</dbReference>
<organism evidence="8 9">
    <name type="scientific">Mycoplasmopsis bovigenitalium 51080</name>
    <dbReference type="NCBI Taxonomy" id="1188235"/>
    <lineage>
        <taxon>Bacteria</taxon>
        <taxon>Bacillati</taxon>
        <taxon>Mycoplasmatota</taxon>
        <taxon>Mycoplasmoidales</taxon>
        <taxon>Metamycoplasmataceae</taxon>
        <taxon>Mycoplasmopsis</taxon>
    </lineage>
</organism>
<dbReference type="AlphaFoldDB" id="N9TVU2"/>
<keyword evidence="2 5" id="KW-0808">Transferase</keyword>
<evidence type="ECO:0000256" key="6">
    <source>
        <dbReference type="RuleBase" id="RU000416"/>
    </source>
</evidence>
<dbReference type="PROSITE" id="PS00094">
    <property type="entry name" value="C5_MTASE_1"/>
    <property type="match status" value="1"/>
</dbReference>
<dbReference type="PANTHER" id="PTHR46098:SF1">
    <property type="entry name" value="TRNA (CYTOSINE(38)-C(5))-METHYLTRANSFERASE"/>
    <property type="match status" value="1"/>
</dbReference>
<dbReference type="STRING" id="1188235.MBVG_0390"/>
<dbReference type="InterPro" id="IPR018117">
    <property type="entry name" value="C5_DNA_meth_AS"/>
</dbReference>
<evidence type="ECO:0000256" key="7">
    <source>
        <dbReference type="RuleBase" id="RU000417"/>
    </source>
</evidence>
<evidence type="ECO:0000313" key="9">
    <source>
        <dbReference type="Proteomes" id="UP000013220"/>
    </source>
</evidence>
<reference evidence="8 9" key="1">
    <citation type="journal article" date="2013" name="Genome Announc.">
        <title>Draft Genome Sequences of Mycoplasma alkalescens, Mycoplasma arginini, and Mycoplasma bovigenitalium, Three Species with Equivocal Pathogenic Status for Cattle.</title>
        <authorList>
            <person name="Manso-Silvan L."/>
            <person name="Tardy F."/>
            <person name="Baranowski E."/>
            <person name="Barre A."/>
            <person name="Blanchard A."/>
            <person name="Breton M."/>
            <person name="Couture C."/>
            <person name="Citti C."/>
            <person name="Dordet-Frisoni E."/>
            <person name="Dupuy V."/>
            <person name="Gaurivaud P."/>
            <person name="Jacob D."/>
            <person name="Lemaitre C."/>
            <person name="Nikolski M."/>
            <person name="Nouvel L.X."/>
            <person name="Poumarat F."/>
            <person name="Thebault P."/>
            <person name="Theil S."/>
            <person name="Thiaucourt F."/>
            <person name="Sirand-Pugnet P."/>
        </authorList>
    </citation>
    <scope>NUCLEOTIDE SEQUENCE [LARGE SCALE GENOMIC DNA]</scope>
    <source>
        <strain evidence="8 9">51080</strain>
    </source>
</reference>
<dbReference type="GO" id="GO:0003886">
    <property type="term" value="F:DNA (cytosine-5-)-methyltransferase activity"/>
    <property type="evidence" value="ECO:0007669"/>
    <property type="project" value="UniProtKB-EC"/>
</dbReference>
<evidence type="ECO:0000313" key="8">
    <source>
        <dbReference type="EMBL" id="ENY70170.1"/>
    </source>
</evidence>
<keyword evidence="4" id="KW-0680">Restriction system</keyword>
<evidence type="ECO:0000256" key="2">
    <source>
        <dbReference type="ARBA" id="ARBA00022679"/>
    </source>
</evidence>
<dbReference type="Pfam" id="PF00145">
    <property type="entry name" value="DNA_methylase"/>
    <property type="match status" value="1"/>
</dbReference>
<accession>N9TVU2</accession>
<dbReference type="PROSITE" id="PS51679">
    <property type="entry name" value="SAM_MT_C5"/>
    <property type="match status" value="1"/>
</dbReference>
<name>N9TVU2_9BACT</name>
<dbReference type="EC" id="2.1.1.37" evidence="7"/>
<dbReference type="eggNOG" id="COG0270">
    <property type="taxonomic scope" value="Bacteria"/>
</dbReference>
<dbReference type="Proteomes" id="UP000013220">
    <property type="component" value="Unassembled WGS sequence"/>
</dbReference>
<comment type="similarity">
    <text evidence="5 6">Belongs to the class I-like SAM-binding methyltransferase superfamily. C5-methyltransferase family.</text>
</comment>
<proteinExistence type="inferred from homology"/>
<keyword evidence="9" id="KW-1185">Reference proteome</keyword>
<dbReference type="InterPro" id="IPR050750">
    <property type="entry name" value="C5-MTase"/>
</dbReference>
<dbReference type="RefSeq" id="WP_004418869.1">
    <property type="nucleotide sequence ID" value="NZ_AORH01000008.1"/>
</dbReference>